<dbReference type="AlphaFoldDB" id="A0A9X4P8Q4"/>
<protein>
    <submittedName>
        <fullName evidence="1">Uncharacterized protein</fullName>
    </submittedName>
</protein>
<accession>A0A9X4P8Q4</accession>
<dbReference type="Proteomes" id="UP001153203">
    <property type="component" value="Unassembled WGS sequence"/>
</dbReference>
<proteinExistence type="predicted"/>
<dbReference type="RefSeq" id="WP_279363180.1">
    <property type="nucleotide sequence ID" value="NZ_JAMWGA010000003.1"/>
</dbReference>
<dbReference type="EMBL" id="JAMWGI010000003">
    <property type="protein sequence ID" value="MDG6193695.1"/>
    <property type="molecule type" value="Genomic_DNA"/>
</dbReference>
<dbReference type="Gene3D" id="3.40.50.410">
    <property type="entry name" value="von Willebrand factor, type A domain"/>
    <property type="match status" value="1"/>
</dbReference>
<evidence type="ECO:0000313" key="1">
    <source>
        <dbReference type="EMBL" id="MDG6193695.1"/>
    </source>
</evidence>
<evidence type="ECO:0000313" key="2">
    <source>
        <dbReference type="Proteomes" id="UP001153203"/>
    </source>
</evidence>
<reference evidence="1" key="1">
    <citation type="submission" date="2022-06" db="EMBL/GenBank/DDBJ databases">
        <title>Lactococcus from bovine mastitis in China.</title>
        <authorList>
            <person name="Lin Y."/>
            <person name="Han B."/>
        </authorList>
    </citation>
    <scope>NUCLEOTIDE SEQUENCE</scope>
    <source>
        <strain evidence="1">Hebei-B-39</strain>
    </source>
</reference>
<comment type="caution">
    <text evidence="1">The sequence shown here is derived from an EMBL/GenBank/DDBJ whole genome shotgun (WGS) entry which is preliminary data.</text>
</comment>
<organism evidence="1 2">
    <name type="scientific">Lactococcus formosensis</name>
    <dbReference type="NCBI Taxonomy" id="1281486"/>
    <lineage>
        <taxon>Bacteria</taxon>
        <taxon>Bacillati</taxon>
        <taxon>Bacillota</taxon>
        <taxon>Bacilli</taxon>
        <taxon>Lactobacillales</taxon>
        <taxon>Streptococcaceae</taxon>
        <taxon>Lactococcus</taxon>
    </lineage>
</organism>
<dbReference type="InterPro" id="IPR036465">
    <property type="entry name" value="vWFA_dom_sf"/>
</dbReference>
<sequence>MKNFRDNLVLKNNEHGYFGPSTGTTVEADGSISGDYNSTVGWKGSIAENKAAIDDMLPRLFTTPQTDYQYGLSMAYNLLQSRSDEAKATKGAMVVFLSDGVPQSTATMRAGWAGGGPIVSFGQTDGRILAMSAAITSDEPVEVEGAPTGTYQRHDINPNYLKLIEGTTYEVAGMGAEMLTVDYMANSAILKTMANDSQNYFEVPADNVGAGKRYLSDLLLNSTLFPGGRDSILRDKVSQYYYVPENATLPQGVTIEGNYEDKGEEQTIVWELGDLYDYSPDGYPAVNIPLVLKEEYRQVS</sequence>
<gene>
    <name evidence="1" type="ORF">NF708_06740</name>
</gene>
<name>A0A9X4P8Q4_9LACT</name>